<reference evidence="1" key="1">
    <citation type="journal article" date="2023" name="G3 (Bethesda)">
        <title>Whole genome assembly and annotation of the endangered Caribbean coral Acropora cervicornis.</title>
        <authorList>
            <person name="Selwyn J.D."/>
            <person name="Vollmer S.V."/>
        </authorList>
    </citation>
    <scope>NUCLEOTIDE SEQUENCE</scope>
    <source>
        <strain evidence="1">K2</strain>
    </source>
</reference>
<evidence type="ECO:0000313" key="2">
    <source>
        <dbReference type="Proteomes" id="UP001249851"/>
    </source>
</evidence>
<evidence type="ECO:0000313" key="1">
    <source>
        <dbReference type="EMBL" id="KAK2573387.1"/>
    </source>
</evidence>
<reference evidence="1" key="2">
    <citation type="journal article" date="2023" name="Science">
        <title>Genomic signatures of disease resistance in endangered staghorn corals.</title>
        <authorList>
            <person name="Vollmer S.V."/>
            <person name="Selwyn J.D."/>
            <person name="Despard B.A."/>
            <person name="Roesel C.L."/>
        </authorList>
    </citation>
    <scope>NUCLEOTIDE SEQUENCE</scope>
    <source>
        <strain evidence="1">K2</strain>
    </source>
</reference>
<keyword evidence="2" id="KW-1185">Reference proteome</keyword>
<organism evidence="1 2">
    <name type="scientific">Acropora cervicornis</name>
    <name type="common">Staghorn coral</name>
    <dbReference type="NCBI Taxonomy" id="6130"/>
    <lineage>
        <taxon>Eukaryota</taxon>
        <taxon>Metazoa</taxon>
        <taxon>Cnidaria</taxon>
        <taxon>Anthozoa</taxon>
        <taxon>Hexacorallia</taxon>
        <taxon>Scleractinia</taxon>
        <taxon>Astrocoeniina</taxon>
        <taxon>Acroporidae</taxon>
        <taxon>Acropora</taxon>
    </lineage>
</organism>
<accession>A0AAD9R5F2</accession>
<dbReference type="Proteomes" id="UP001249851">
    <property type="component" value="Unassembled WGS sequence"/>
</dbReference>
<comment type="caution">
    <text evidence="1">The sequence shown here is derived from an EMBL/GenBank/DDBJ whole genome shotgun (WGS) entry which is preliminary data.</text>
</comment>
<sequence length="30" mass="3639">MMCRRRCILYSGLPLRQIRGRHHNQQTTRG</sequence>
<protein>
    <submittedName>
        <fullName evidence="1">Uncharacterized protein</fullName>
    </submittedName>
</protein>
<dbReference type="EMBL" id="JARQWQ010000002">
    <property type="protein sequence ID" value="KAK2573387.1"/>
    <property type="molecule type" value="Genomic_DNA"/>
</dbReference>
<name>A0AAD9R5F2_ACRCE</name>
<gene>
    <name evidence="1" type="ORF">P5673_001037</name>
</gene>
<proteinExistence type="predicted"/>
<dbReference type="AlphaFoldDB" id="A0AAD9R5F2"/>